<keyword evidence="4 11" id="KW-0662">Pyridine nucleotide biosynthesis</keyword>
<evidence type="ECO:0000313" key="13">
    <source>
        <dbReference type="EMBL" id="AVO35176.1"/>
    </source>
</evidence>
<dbReference type="PANTHER" id="PTHR39321">
    <property type="entry name" value="NICOTINATE-NUCLEOTIDE ADENYLYLTRANSFERASE-RELATED"/>
    <property type="match status" value="1"/>
</dbReference>
<dbReference type="EMBL" id="CP027666">
    <property type="protein sequence ID" value="AVO35176.1"/>
    <property type="molecule type" value="Genomic_DNA"/>
</dbReference>
<keyword evidence="5 11" id="KW-0808">Transferase</keyword>
<evidence type="ECO:0000256" key="11">
    <source>
        <dbReference type="HAMAP-Rule" id="MF_00244"/>
    </source>
</evidence>
<keyword evidence="8 11" id="KW-0067">ATP-binding</keyword>
<dbReference type="GO" id="GO:0009435">
    <property type="term" value="P:NAD+ biosynthetic process"/>
    <property type="evidence" value="ECO:0007669"/>
    <property type="project" value="UniProtKB-UniRule"/>
</dbReference>
<evidence type="ECO:0000256" key="5">
    <source>
        <dbReference type="ARBA" id="ARBA00022679"/>
    </source>
</evidence>
<keyword evidence="6 11" id="KW-0548">Nucleotidyltransferase</keyword>
<evidence type="ECO:0000256" key="3">
    <source>
        <dbReference type="ARBA" id="ARBA00009014"/>
    </source>
</evidence>
<dbReference type="HAMAP" id="MF_00244">
    <property type="entry name" value="NaMN_adenylyltr"/>
    <property type="match status" value="1"/>
</dbReference>
<dbReference type="GO" id="GO:0004515">
    <property type="term" value="F:nicotinate-nucleotide adenylyltransferase activity"/>
    <property type="evidence" value="ECO:0007669"/>
    <property type="project" value="UniProtKB-UniRule"/>
</dbReference>
<comment type="function">
    <text evidence="1 11">Catalyzes the reversible adenylation of nicotinate mononucleotide (NaMN) to nicotinic acid adenine dinucleotide (NaAD).</text>
</comment>
<comment type="pathway">
    <text evidence="2 11">Cofactor biosynthesis; NAD(+) biosynthesis; deamido-NAD(+) from nicotinate D-ribonucleotide: step 1/1.</text>
</comment>
<dbReference type="KEGG" id="otk:C6570_13735"/>
<reference evidence="13 14" key="1">
    <citation type="submission" date="2018-03" db="EMBL/GenBank/DDBJ databases">
        <title>Genome sequencing of Ottowia sp.</title>
        <authorList>
            <person name="Kim S.-J."/>
            <person name="Heo J."/>
            <person name="Kwon S.-W."/>
        </authorList>
    </citation>
    <scope>NUCLEOTIDE SEQUENCE [LARGE SCALE GENOMIC DNA]</scope>
    <source>
        <strain evidence="13 14">KADR8-3</strain>
    </source>
</reference>
<dbReference type="NCBIfam" id="TIGR00482">
    <property type="entry name" value="nicotinate (nicotinamide) nucleotide adenylyltransferase"/>
    <property type="match status" value="1"/>
</dbReference>
<name>A0A2S0MH68_9BURK</name>
<dbReference type="SUPFAM" id="SSF52374">
    <property type="entry name" value="Nucleotidylyl transferase"/>
    <property type="match status" value="1"/>
</dbReference>
<dbReference type="Proteomes" id="UP000239709">
    <property type="component" value="Chromosome"/>
</dbReference>
<protein>
    <recommendedName>
        <fullName evidence="11">Probable nicotinate-nucleotide adenylyltransferase</fullName>
        <ecNumber evidence="11">2.7.7.18</ecNumber>
    </recommendedName>
    <alternativeName>
        <fullName evidence="11">Deamido-NAD(+) diphosphorylase</fullName>
    </alternativeName>
    <alternativeName>
        <fullName evidence="11">Deamido-NAD(+) pyrophosphorylase</fullName>
    </alternativeName>
    <alternativeName>
        <fullName evidence="11">Nicotinate mononucleotide adenylyltransferase</fullName>
        <shortName evidence="11">NaMN adenylyltransferase</shortName>
    </alternativeName>
</protein>
<comment type="catalytic activity">
    <reaction evidence="10 11">
        <text>nicotinate beta-D-ribonucleotide + ATP + H(+) = deamido-NAD(+) + diphosphate</text>
        <dbReference type="Rhea" id="RHEA:22860"/>
        <dbReference type="ChEBI" id="CHEBI:15378"/>
        <dbReference type="ChEBI" id="CHEBI:30616"/>
        <dbReference type="ChEBI" id="CHEBI:33019"/>
        <dbReference type="ChEBI" id="CHEBI:57502"/>
        <dbReference type="ChEBI" id="CHEBI:58437"/>
        <dbReference type="EC" id="2.7.7.18"/>
    </reaction>
</comment>
<evidence type="ECO:0000256" key="4">
    <source>
        <dbReference type="ARBA" id="ARBA00022642"/>
    </source>
</evidence>
<dbReference type="UniPathway" id="UPA00253">
    <property type="reaction ID" value="UER00332"/>
</dbReference>
<keyword evidence="7 11" id="KW-0547">Nucleotide-binding</keyword>
<sequence length="240" mass="25658">MDLPIPARAWFARGRIDRALSEGAGVGVTTQADTQAARRIGVFGGAFDPPHAVHHALAAAAIDTLALDVLLIVPTGDAWHKSRPLSPARDRLAMCRLAFADLPKARVDDRELHRDGPTYTIDTLTELQQAWPAAQLYLQIGADQAAAFHTWRSAQAIADIAIISIAARADATGAALQFDPENPLPGLNVLPDGVRVLPLPPMPHSATDVRRRVAQGLPIDHLVAPAVAGYIAENHLYQTA</sequence>
<comment type="similarity">
    <text evidence="3 11">Belongs to the NadD family.</text>
</comment>
<dbReference type="CDD" id="cd02165">
    <property type="entry name" value="NMNAT"/>
    <property type="match status" value="1"/>
</dbReference>
<dbReference type="InterPro" id="IPR004821">
    <property type="entry name" value="Cyt_trans-like"/>
</dbReference>
<dbReference type="OrthoDB" id="5295945at2"/>
<evidence type="ECO:0000256" key="9">
    <source>
        <dbReference type="ARBA" id="ARBA00023027"/>
    </source>
</evidence>
<evidence type="ECO:0000256" key="2">
    <source>
        <dbReference type="ARBA" id="ARBA00005019"/>
    </source>
</evidence>
<evidence type="ECO:0000313" key="14">
    <source>
        <dbReference type="Proteomes" id="UP000239709"/>
    </source>
</evidence>
<evidence type="ECO:0000256" key="1">
    <source>
        <dbReference type="ARBA" id="ARBA00002324"/>
    </source>
</evidence>
<dbReference type="InterPro" id="IPR005248">
    <property type="entry name" value="NadD/NMNAT"/>
</dbReference>
<dbReference type="Gene3D" id="3.40.50.620">
    <property type="entry name" value="HUPs"/>
    <property type="match status" value="1"/>
</dbReference>
<keyword evidence="9 11" id="KW-0520">NAD</keyword>
<dbReference type="GO" id="GO:0005524">
    <property type="term" value="F:ATP binding"/>
    <property type="evidence" value="ECO:0007669"/>
    <property type="project" value="UniProtKB-KW"/>
</dbReference>
<evidence type="ECO:0000256" key="6">
    <source>
        <dbReference type="ARBA" id="ARBA00022695"/>
    </source>
</evidence>
<evidence type="ECO:0000256" key="8">
    <source>
        <dbReference type="ARBA" id="ARBA00022840"/>
    </source>
</evidence>
<evidence type="ECO:0000259" key="12">
    <source>
        <dbReference type="Pfam" id="PF01467"/>
    </source>
</evidence>
<accession>A0A2S0MH68</accession>
<dbReference type="AlphaFoldDB" id="A0A2S0MH68"/>
<gene>
    <name evidence="11 13" type="primary">nadD</name>
    <name evidence="13" type="ORF">C6570_13735</name>
</gene>
<organism evidence="13 14">
    <name type="scientific">Ottowia oryzae</name>
    <dbReference type="NCBI Taxonomy" id="2109914"/>
    <lineage>
        <taxon>Bacteria</taxon>
        <taxon>Pseudomonadati</taxon>
        <taxon>Pseudomonadota</taxon>
        <taxon>Betaproteobacteria</taxon>
        <taxon>Burkholderiales</taxon>
        <taxon>Comamonadaceae</taxon>
        <taxon>Ottowia</taxon>
    </lineage>
</organism>
<dbReference type="EC" id="2.7.7.18" evidence="11"/>
<keyword evidence="14" id="KW-1185">Reference proteome</keyword>
<proteinExistence type="inferred from homology"/>
<dbReference type="InterPro" id="IPR014729">
    <property type="entry name" value="Rossmann-like_a/b/a_fold"/>
</dbReference>
<evidence type="ECO:0000256" key="7">
    <source>
        <dbReference type="ARBA" id="ARBA00022741"/>
    </source>
</evidence>
<evidence type="ECO:0000256" key="10">
    <source>
        <dbReference type="ARBA" id="ARBA00048721"/>
    </source>
</evidence>
<dbReference type="PANTHER" id="PTHR39321:SF3">
    <property type="entry name" value="PHOSPHOPANTETHEINE ADENYLYLTRANSFERASE"/>
    <property type="match status" value="1"/>
</dbReference>
<dbReference type="Pfam" id="PF01467">
    <property type="entry name" value="CTP_transf_like"/>
    <property type="match status" value="1"/>
</dbReference>
<feature type="domain" description="Cytidyltransferase-like" evidence="12">
    <location>
        <begin position="42"/>
        <end position="212"/>
    </location>
</feature>